<gene>
    <name evidence="2" type="ORF">WUBG_13175</name>
</gene>
<feature type="non-terminal residue" evidence="2">
    <location>
        <position position="345"/>
    </location>
</feature>
<dbReference type="AlphaFoldDB" id="J9ANM4"/>
<accession>J9ANM4</accession>
<feature type="compositionally biased region" description="Acidic residues" evidence="1">
    <location>
        <begin position="102"/>
        <end position="135"/>
    </location>
</feature>
<feature type="region of interest" description="Disordered" evidence="1">
    <location>
        <begin position="1"/>
        <end position="202"/>
    </location>
</feature>
<organism evidence="2 3">
    <name type="scientific">Wuchereria bancrofti</name>
    <dbReference type="NCBI Taxonomy" id="6293"/>
    <lineage>
        <taxon>Eukaryota</taxon>
        <taxon>Metazoa</taxon>
        <taxon>Ecdysozoa</taxon>
        <taxon>Nematoda</taxon>
        <taxon>Chromadorea</taxon>
        <taxon>Rhabditida</taxon>
        <taxon>Spirurina</taxon>
        <taxon>Spiruromorpha</taxon>
        <taxon>Filarioidea</taxon>
        <taxon>Onchocercidae</taxon>
        <taxon>Wuchereria</taxon>
    </lineage>
</organism>
<name>J9ANM4_WUCBA</name>
<feature type="compositionally biased region" description="Basic and acidic residues" evidence="1">
    <location>
        <begin position="322"/>
        <end position="338"/>
    </location>
</feature>
<feature type="compositionally biased region" description="Acidic residues" evidence="1">
    <location>
        <begin position="159"/>
        <end position="178"/>
    </location>
</feature>
<feature type="compositionally biased region" description="Basic and acidic residues" evidence="1">
    <location>
        <begin position="89"/>
        <end position="101"/>
    </location>
</feature>
<reference evidence="3" key="1">
    <citation type="submission" date="2012-08" db="EMBL/GenBank/DDBJ databases">
        <title>The Genome Sequence of Wuchereria bancrofti.</title>
        <authorList>
            <person name="Nutman T.B."/>
            <person name="Fink D.L."/>
            <person name="Russ C."/>
            <person name="Young S."/>
            <person name="Zeng Q."/>
            <person name="Koehrsen M."/>
            <person name="Alvarado L."/>
            <person name="Berlin A."/>
            <person name="Chapman S.B."/>
            <person name="Chen Z."/>
            <person name="Freedman E."/>
            <person name="Gellesch M."/>
            <person name="Goldberg J."/>
            <person name="Griggs A."/>
            <person name="Gujja S."/>
            <person name="Heilman E.R."/>
            <person name="Heiman D."/>
            <person name="Hepburn T."/>
            <person name="Howarth C."/>
            <person name="Jen D."/>
            <person name="Larson L."/>
            <person name="Lewis B."/>
            <person name="Mehta T."/>
            <person name="Park D."/>
            <person name="Pearson M."/>
            <person name="Roberts A."/>
            <person name="Saif S."/>
            <person name="Shea T."/>
            <person name="Shenoy N."/>
            <person name="Sisk P."/>
            <person name="Stolte C."/>
            <person name="Sykes S."/>
            <person name="Walk T."/>
            <person name="White J."/>
            <person name="Yandava C."/>
            <person name="Haas B."/>
            <person name="Henn M.R."/>
            <person name="Nusbaum C."/>
            <person name="Birren B."/>
        </authorList>
    </citation>
    <scope>NUCLEOTIDE SEQUENCE [LARGE SCALE GENOMIC DNA]</scope>
    <source>
        <strain evidence="3">NA</strain>
    </source>
</reference>
<feature type="compositionally biased region" description="Basic and acidic residues" evidence="1">
    <location>
        <begin position="1"/>
        <end position="18"/>
    </location>
</feature>
<sequence length="345" mass="38153">MKLGSEIRADIEQHATDEAEHEEQENVETTTNPEGDRSVGMRTNEAEKNTKSAVKIQEARADASYEAVGEGVAQEEGHVEDEHMEDNEHDVIVGDLGREASADEDNLSEEAGDEMLEEMEDEEFDEEEPDEEGEFDLPPHYRRSNYSASRGGQHLESGNDGDDDDGVILIEDDDDDGEMEHSQSPADLSTDEAHGEDRKHSVAVVVDDDVETSATKTRERVQGESIRRMELRLEVAAEQSGSTSNMDSSASQAFVADHTGEGDTRCSDSEIEQTLTFFILKVSTSGRFMKLGSEIRADIEQHATDEAEHEEQENVETTTNPEGDRSVGMRTNEAEKNTKSAVKIQ</sequence>
<proteinExistence type="predicted"/>
<evidence type="ECO:0000313" key="2">
    <source>
        <dbReference type="EMBL" id="EJW75915.1"/>
    </source>
</evidence>
<feature type="compositionally biased region" description="Basic and acidic residues" evidence="1">
    <location>
        <begin position="34"/>
        <end position="50"/>
    </location>
</feature>
<protein>
    <submittedName>
        <fullName evidence="2">Uncharacterized protein</fullName>
    </submittedName>
</protein>
<comment type="caution">
    <text evidence="2">The sequence shown here is derived from an EMBL/GenBank/DDBJ whole genome shotgun (WGS) entry which is preliminary data.</text>
</comment>
<feature type="region of interest" description="Disordered" evidence="1">
    <location>
        <begin position="299"/>
        <end position="345"/>
    </location>
</feature>
<evidence type="ECO:0000313" key="3">
    <source>
        <dbReference type="Proteomes" id="UP000004810"/>
    </source>
</evidence>
<evidence type="ECO:0000256" key="1">
    <source>
        <dbReference type="SAM" id="MobiDB-lite"/>
    </source>
</evidence>
<dbReference type="Proteomes" id="UP000004810">
    <property type="component" value="Unassembled WGS sequence"/>
</dbReference>
<dbReference type="EMBL" id="ADBV01009854">
    <property type="protein sequence ID" value="EJW75915.1"/>
    <property type="molecule type" value="Genomic_DNA"/>
</dbReference>
<feature type="compositionally biased region" description="Basic and acidic residues" evidence="1">
    <location>
        <begin position="191"/>
        <end position="200"/>
    </location>
</feature>